<evidence type="ECO:0000256" key="6">
    <source>
        <dbReference type="ARBA" id="ARBA00023136"/>
    </source>
</evidence>
<evidence type="ECO:0000256" key="7">
    <source>
        <dbReference type="SAM" id="Phobius"/>
    </source>
</evidence>
<feature type="transmembrane region" description="Helical" evidence="7">
    <location>
        <begin position="455"/>
        <end position="477"/>
    </location>
</feature>
<dbReference type="AlphaFoldDB" id="A0AAV1ETF4"/>
<evidence type="ECO:0000256" key="5">
    <source>
        <dbReference type="ARBA" id="ARBA00022989"/>
    </source>
</evidence>
<keyword evidence="5 7" id="KW-1133">Transmembrane helix</keyword>
<comment type="subcellular location">
    <subcellularLocation>
        <location evidence="1">Membrane</location>
        <topology evidence="1">Multi-pass membrane protein</topology>
    </subcellularLocation>
</comment>
<feature type="transmembrane region" description="Helical" evidence="7">
    <location>
        <begin position="334"/>
        <end position="356"/>
    </location>
</feature>
<keyword evidence="2" id="KW-0597">Phosphoprotein</keyword>
<evidence type="ECO:0000313" key="10">
    <source>
        <dbReference type="EMBL" id="CAJ1052098.1"/>
    </source>
</evidence>
<protein>
    <submittedName>
        <fullName evidence="10">Uncharacterized protein LOC109990288</fullName>
    </submittedName>
</protein>
<evidence type="ECO:0000256" key="4">
    <source>
        <dbReference type="ARBA" id="ARBA00022729"/>
    </source>
</evidence>
<feature type="transmembrane region" description="Helical" evidence="7">
    <location>
        <begin position="362"/>
        <end position="384"/>
    </location>
</feature>
<feature type="transmembrane region" description="Helical" evidence="7">
    <location>
        <begin position="414"/>
        <end position="435"/>
    </location>
</feature>
<gene>
    <name evidence="10" type="ORF">XNOV1_A006755</name>
</gene>
<sequence length="704" mass="78140">MQHLSPLLIVLTVSLSTLGSIIQDSHSLEKSARFLSKDGGNEDLEISASEVVYHSESDGNSEESSGHTGDGTALKLISQDILHGGSEQARKANPSAPEILSTKATTFSLYPSGPHDPRADKSSATITGYAHSREHFISDEAHFGGRRFTAEEQWRQRHSSRVNEDFLHAFNSPDHPLQNNVFTSLTKPDFSGPRVSCVLGRCVVSTSLNGTNLLWDDMRRTLAFAWELHVFGSASLFMLIAGLAVVGMAGACTRPRPFCDALISANCLLILSGTLRAVLLLLDPYGTCQVLSRATLAALHNAPLQLLLWAQVALALVTLRGLNLMLFPLNLQQHPWVVGVLAISVCTSLFLADLFSPTLSPALPLLLQTFSLCWGLPFCTVILVKSFSRLHSFLRSSVPQWVPSQRIERRAKRVTAVCALLGVLCCSLQMYSLLWLYGLLGNWRRFSWGWWLSQFWARIFEVSWGFSLLVLGSWIFWTPSMVQSRGDSGQFTSKPSKTMDQNNLLSSFLVHIHNGTFKKPEKSWEDLIPSNWTKYNLSRAGFNDKAMCPYDDPLSTIKAEYKPDPGCNNSAYDSQAALLWQKQVNERDCILSLIEFDVSNVNFGCNSDDTRHDGQLVDRGLFTPQPPSWTETVGRDVGATTFSTDCSGYRWTMDTELKEPAQPPCAAGYCNSGVWFQAPAQWIEELNSSGMYLQDWSDDDVTDL</sequence>
<proteinExistence type="predicted"/>
<keyword evidence="4 8" id="KW-0732">Signal</keyword>
<accession>A0AAV1ETF4</accession>
<feature type="signal peptide" evidence="8">
    <location>
        <begin position="1"/>
        <end position="19"/>
    </location>
</feature>
<evidence type="ECO:0000256" key="1">
    <source>
        <dbReference type="ARBA" id="ARBA00004141"/>
    </source>
</evidence>
<keyword evidence="11" id="KW-1185">Reference proteome</keyword>
<dbReference type="PANTHER" id="PTHR47400:SF1">
    <property type="entry name" value="PROLINE-RICH TRANSMEMBRANE PROTEIN 3"/>
    <property type="match status" value="1"/>
</dbReference>
<dbReference type="Pfam" id="PF25987">
    <property type="entry name" value="PRRT3"/>
    <property type="match status" value="1"/>
</dbReference>
<feature type="transmembrane region" description="Helical" evidence="7">
    <location>
        <begin position="302"/>
        <end position="322"/>
    </location>
</feature>
<evidence type="ECO:0000256" key="3">
    <source>
        <dbReference type="ARBA" id="ARBA00022692"/>
    </source>
</evidence>
<dbReference type="InterPro" id="IPR043242">
    <property type="entry name" value="PRRT3"/>
</dbReference>
<evidence type="ECO:0000256" key="8">
    <source>
        <dbReference type="SAM" id="SignalP"/>
    </source>
</evidence>
<feature type="chain" id="PRO_5043740547" evidence="8">
    <location>
        <begin position="20"/>
        <end position="704"/>
    </location>
</feature>
<feature type="transmembrane region" description="Helical" evidence="7">
    <location>
        <begin position="228"/>
        <end position="249"/>
    </location>
</feature>
<evidence type="ECO:0000313" key="11">
    <source>
        <dbReference type="Proteomes" id="UP001178508"/>
    </source>
</evidence>
<dbReference type="PANTHER" id="PTHR47400">
    <property type="entry name" value="PROLINE-RICH TRANSMEMBRANE PROTEIN 3"/>
    <property type="match status" value="1"/>
</dbReference>
<dbReference type="InterPro" id="IPR059081">
    <property type="entry name" value="PRRT3-4"/>
</dbReference>
<dbReference type="Proteomes" id="UP001178508">
    <property type="component" value="Chromosome 2"/>
</dbReference>
<feature type="domain" description="Proline-rich transmembrane protein 3/4" evidence="9">
    <location>
        <begin position="207"/>
        <end position="478"/>
    </location>
</feature>
<name>A0AAV1ETF4_XYRNO</name>
<keyword evidence="3 7" id="KW-0812">Transmembrane</keyword>
<reference evidence="10" key="1">
    <citation type="submission" date="2023-08" db="EMBL/GenBank/DDBJ databases">
        <authorList>
            <person name="Alioto T."/>
            <person name="Alioto T."/>
            <person name="Gomez Garrido J."/>
        </authorList>
    </citation>
    <scope>NUCLEOTIDE SEQUENCE</scope>
</reference>
<evidence type="ECO:0000259" key="9">
    <source>
        <dbReference type="Pfam" id="PF25987"/>
    </source>
</evidence>
<organism evidence="10 11">
    <name type="scientific">Xyrichtys novacula</name>
    <name type="common">Pearly razorfish</name>
    <name type="synonym">Hemipteronotus novacula</name>
    <dbReference type="NCBI Taxonomy" id="13765"/>
    <lineage>
        <taxon>Eukaryota</taxon>
        <taxon>Metazoa</taxon>
        <taxon>Chordata</taxon>
        <taxon>Craniata</taxon>
        <taxon>Vertebrata</taxon>
        <taxon>Euteleostomi</taxon>
        <taxon>Actinopterygii</taxon>
        <taxon>Neopterygii</taxon>
        <taxon>Teleostei</taxon>
        <taxon>Neoteleostei</taxon>
        <taxon>Acanthomorphata</taxon>
        <taxon>Eupercaria</taxon>
        <taxon>Labriformes</taxon>
        <taxon>Labridae</taxon>
        <taxon>Xyrichtys</taxon>
    </lineage>
</organism>
<keyword evidence="6 7" id="KW-0472">Membrane</keyword>
<feature type="transmembrane region" description="Helical" evidence="7">
    <location>
        <begin position="261"/>
        <end position="282"/>
    </location>
</feature>
<dbReference type="EMBL" id="OY660865">
    <property type="protein sequence ID" value="CAJ1052098.1"/>
    <property type="molecule type" value="Genomic_DNA"/>
</dbReference>
<evidence type="ECO:0000256" key="2">
    <source>
        <dbReference type="ARBA" id="ARBA00022553"/>
    </source>
</evidence>